<organism evidence="5 6">
    <name type="scientific">Rhizoclosmatium globosum</name>
    <dbReference type="NCBI Taxonomy" id="329046"/>
    <lineage>
        <taxon>Eukaryota</taxon>
        <taxon>Fungi</taxon>
        <taxon>Fungi incertae sedis</taxon>
        <taxon>Chytridiomycota</taxon>
        <taxon>Chytridiomycota incertae sedis</taxon>
        <taxon>Chytridiomycetes</taxon>
        <taxon>Chytridiales</taxon>
        <taxon>Chytriomycetaceae</taxon>
        <taxon>Rhizoclosmatium</taxon>
    </lineage>
</organism>
<name>A0A1Y2BRW3_9FUNG</name>
<dbReference type="Proteomes" id="UP000193642">
    <property type="component" value="Unassembled WGS sequence"/>
</dbReference>
<dbReference type="STRING" id="329046.A0A1Y2BRW3"/>
<dbReference type="SUPFAM" id="SSF51735">
    <property type="entry name" value="NAD(P)-binding Rossmann-fold domains"/>
    <property type="match status" value="1"/>
</dbReference>
<keyword evidence="3" id="KW-0472">Membrane</keyword>
<keyword evidence="2" id="KW-0560">Oxidoreductase</keyword>
<keyword evidence="3" id="KW-1133">Transmembrane helix</keyword>
<evidence type="ECO:0000259" key="4">
    <source>
        <dbReference type="Pfam" id="PF05368"/>
    </source>
</evidence>
<dbReference type="Pfam" id="PF05368">
    <property type="entry name" value="NmrA"/>
    <property type="match status" value="1"/>
</dbReference>
<dbReference type="EMBL" id="MCGO01000050">
    <property type="protein sequence ID" value="ORY37489.1"/>
    <property type="molecule type" value="Genomic_DNA"/>
</dbReference>
<dbReference type="InterPro" id="IPR036291">
    <property type="entry name" value="NAD(P)-bd_dom_sf"/>
</dbReference>
<proteinExistence type="predicted"/>
<protein>
    <submittedName>
        <fullName evidence="5">NAD(P)-binding protein</fullName>
    </submittedName>
</protein>
<feature type="transmembrane region" description="Helical" evidence="3">
    <location>
        <begin position="330"/>
        <end position="350"/>
    </location>
</feature>
<accession>A0A1Y2BRW3</accession>
<evidence type="ECO:0000256" key="3">
    <source>
        <dbReference type="SAM" id="Phobius"/>
    </source>
</evidence>
<reference evidence="5 6" key="1">
    <citation type="submission" date="2016-07" db="EMBL/GenBank/DDBJ databases">
        <title>Pervasive Adenine N6-methylation of Active Genes in Fungi.</title>
        <authorList>
            <consortium name="DOE Joint Genome Institute"/>
            <person name="Mondo S.J."/>
            <person name="Dannebaum R.O."/>
            <person name="Kuo R.C."/>
            <person name="Labutti K."/>
            <person name="Haridas S."/>
            <person name="Kuo A."/>
            <person name="Salamov A."/>
            <person name="Ahrendt S.R."/>
            <person name="Lipzen A."/>
            <person name="Sullivan W."/>
            <person name="Andreopoulos W.B."/>
            <person name="Clum A."/>
            <person name="Lindquist E."/>
            <person name="Daum C."/>
            <person name="Ramamoorthy G.K."/>
            <person name="Gryganskyi A."/>
            <person name="Culley D."/>
            <person name="Magnuson J.K."/>
            <person name="James T.Y."/>
            <person name="O'Malley M.A."/>
            <person name="Stajich J.E."/>
            <person name="Spatafora J.W."/>
            <person name="Visel A."/>
            <person name="Grigoriev I.V."/>
        </authorList>
    </citation>
    <scope>NUCLEOTIDE SEQUENCE [LARGE SCALE GENOMIC DNA]</scope>
    <source>
        <strain evidence="5 6">JEL800</strain>
    </source>
</reference>
<dbReference type="OrthoDB" id="419598at2759"/>
<dbReference type="PANTHER" id="PTHR47706:SF1">
    <property type="entry name" value="CIPA-LIKE, PUTATIVE (AFU_ORTHOLOGUE AFUA_1G12460)-RELATED"/>
    <property type="match status" value="1"/>
</dbReference>
<feature type="domain" description="NmrA-like" evidence="4">
    <location>
        <begin position="4"/>
        <end position="251"/>
    </location>
</feature>
<dbReference type="Gene3D" id="3.40.50.720">
    <property type="entry name" value="NAD(P)-binding Rossmann-like Domain"/>
    <property type="match status" value="1"/>
</dbReference>
<dbReference type="InterPro" id="IPR008030">
    <property type="entry name" value="NmrA-like"/>
</dbReference>
<dbReference type="AlphaFoldDB" id="A0A1Y2BRW3"/>
<dbReference type="PANTHER" id="PTHR47706">
    <property type="entry name" value="NMRA-LIKE FAMILY PROTEIN"/>
    <property type="match status" value="1"/>
</dbReference>
<keyword evidence="3" id="KW-0812">Transmembrane</keyword>
<keyword evidence="1" id="KW-0521">NADP</keyword>
<gene>
    <name evidence="5" type="ORF">BCR33DRAFT_464710</name>
</gene>
<evidence type="ECO:0000313" key="5">
    <source>
        <dbReference type="EMBL" id="ORY37489.1"/>
    </source>
</evidence>
<dbReference type="GO" id="GO:0016491">
    <property type="term" value="F:oxidoreductase activity"/>
    <property type="evidence" value="ECO:0007669"/>
    <property type="project" value="UniProtKB-KW"/>
</dbReference>
<evidence type="ECO:0000256" key="2">
    <source>
        <dbReference type="ARBA" id="ARBA00023002"/>
    </source>
</evidence>
<evidence type="ECO:0000313" key="6">
    <source>
        <dbReference type="Proteomes" id="UP000193642"/>
    </source>
</evidence>
<sequence length="352" mass="38681">MLIVAVVGATGELGQLIIESLLVQAKDVTVRAIVRKSNSALDALKAKSPKSVEIVLVDYASAASLDAALKGVYAVASTLQGLEEVLHTVQSRLLEAALRQNVKRFIPSDYSYDFLTGNFPKNCNRNSEIRKGFHKKAGSIIAASGKKIEFLPVMNGMFTDLFPVEEFQIVNYSERTIAYFGPHANVKQEFTTYRNTAEFVAYVLVDPKPIAKSHLHISGHTATINEIAALVSKATGETFVAKQALSLGFTQFLIFVLKHFAKKGEVMPQYQKLQYGYCMALGLSTWKTEDLHNNMYPGIKWTRVDEAVKLEYEKKKKAGLIKKRSTSSGIGWFVAVGAVAAVGAGVYLYGKK</sequence>
<keyword evidence="6" id="KW-1185">Reference proteome</keyword>
<comment type="caution">
    <text evidence="5">The sequence shown here is derived from an EMBL/GenBank/DDBJ whole genome shotgun (WGS) entry which is preliminary data.</text>
</comment>
<dbReference type="InterPro" id="IPR051609">
    <property type="entry name" value="NmrA/Isoflavone_reductase-like"/>
</dbReference>
<evidence type="ECO:0000256" key="1">
    <source>
        <dbReference type="ARBA" id="ARBA00022857"/>
    </source>
</evidence>
<dbReference type="Gene3D" id="3.90.25.10">
    <property type="entry name" value="UDP-galactose 4-epimerase, domain 1"/>
    <property type="match status" value="1"/>
</dbReference>